<keyword evidence="2" id="KW-1185">Reference proteome</keyword>
<organism evidence="1 2">
    <name type="scientific">Kingella potus</name>
    <dbReference type="NCBI Taxonomy" id="265175"/>
    <lineage>
        <taxon>Bacteria</taxon>
        <taxon>Pseudomonadati</taxon>
        <taxon>Pseudomonadota</taxon>
        <taxon>Betaproteobacteria</taxon>
        <taxon>Neisseriales</taxon>
        <taxon>Neisseriaceae</taxon>
        <taxon>Kingella</taxon>
    </lineage>
</organism>
<dbReference type="EMBL" id="UGJJ01000001">
    <property type="protein sequence ID" value="STR00621.1"/>
    <property type="molecule type" value="Genomic_DNA"/>
</dbReference>
<name>A0A377R2U2_9NEIS</name>
<dbReference type="Proteomes" id="UP000254293">
    <property type="component" value="Unassembled WGS sequence"/>
</dbReference>
<proteinExistence type="predicted"/>
<reference evidence="1 2" key="1">
    <citation type="submission" date="2018-06" db="EMBL/GenBank/DDBJ databases">
        <authorList>
            <consortium name="Pathogen Informatics"/>
            <person name="Doyle S."/>
        </authorList>
    </citation>
    <scope>NUCLEOTIDE SEQUENCE [LARGE SCALE GENOMIC DNA]</scope>
    <source>
        <strain evidence="1 2">NCTC13336</strain>
    </source>
</reference>
<dbReference type="AlphaFoldDB" id="A0A377R2U2"/>
<sequence length="265" mass="29923">MSATTPLPALIAEAYRLFAPCRATFPLAVCNCACCSPQDFQRELLRFPLRQIPADYLYAYLSSVPSDDQAATARDMKHFLPRILEAVTRGEDIRSLDEMRLDKLCCGLPEVWASDELDFLHRFARAWFASLLNGQNAALPAIQSADPHTTLLTFHYAGLDCTAELLAVWTQHADHPAALAAFVALWTAMPVGSSQWRERFYLPAEHHIRPERFTQPLLQWFDDPATRATFQAALETALLEDRAPADEIPLWENCYDWLGMMLKPA</sequence>
<gene>
    <name evidence="1" type="ORF">NCTC13336_00830</name>
</gene>
<dbReference type="RefSeq" id="WP_115307869.1">
    <property type="nucleotide sequence ID" value="NZ_UGJJ01000001.1"/>
</dbReference>
<dbReference type="OrthoDB" id="5177941at2"/>
<protein>
    <submittedName>
        <fullName evidence="1">Uncharacterized protein</fullName>
    </submittedName>
</protein>
<evidence type="ECO:0000313" key="1">
    <source>
        <dbReference type="EMBL" id="STR00621.1"/>
    </source>
</evidence>
<accession>A0A377R2U2</accession>
<evidence type="ECO:0000313" key="2">
    <source>
        <dbReference type="Proteomes" id="UP000254293"/>
    </source>
</evidence>